<feature type="domain" description="4Fe-4S ferredoxin-type" evidence="9">
    <location>
        <begin position="4"/>
        <end position="32"/>
    </location>
</feature>
<accession>A0A5P8JQE8</accession>
<dbReference type="PRINTS" id="PR00352">
    <property type="entry name" value="3FE4SFRDOXIN"/>
</dbReference>
<keyword evidence="7 8" id="KW-0411">Iron-sulfur</keyword>
<dbReference type="InterPro" id="IPR017896">
    <property type="entry name" value="4Fe4S_Fe-S-bd"/>
</dbReference>
<evidence type="ECO:0000256" key="5">
    <source>
        <dbReference type="ARBA" id="ARBA00022982"/>
    </source>
</evidence>
<proteinExistence type="predicted"/>
<comment type="function">
    <text evidence="8">Ferredoxins are iron-sulfur proteins that transfer electrons in a wide variety of metabolic reactions.</text>
</comment>
<comment type="cofactor">
    <cofactor evidence="1">
        <name>[4Fe-4S] cluster</name>
        <dbReference type="ChEBI" id="CHEBI:49883"/>
    </cofactor>
</comment>
<dbReference type="EMBL" id="CP045068">
    <property type="protein sequence ID" value="QFQ91276.1"/>
    <property type="molecule type" value="Genomic_DNA"/>
</dbReference>
<evidence type="ECO:0000256" key="3">
    <source>
        <dbReference type="ARBA" id="ARBA00022485"/>
    </source>
</evidence>
<evidence type="ECO:0000259" key="9">
    <source>
        <dbReference type="PROSITE" id="PS51379"/>
    </source>
</evidence>
<evidence type="ECO:0000313" key="11">
    <source>
        <dbReference type="Proteomes" id="UP000388452"/>
    </source>
</evidence>
<evidence type="ECO:0000256" key="6">
    <source>
        <dbReference type="ARBA" id="ARBA00023004"/>
    </source>
</evidence>
<dbReference type="GO" id="GO:0009055">
    <property type="term" value="F:electron transfer activity"/>
    <property type="evidence" value="ECO:0007669"/>
    <property type="project" value="UniProtKB-UniRule"/>
</dbReference>
<gene>
    <name evidence="10" type="ORF">LM010_07495</name>
</gene>
<dbReference type="InterPro" id="IPR052395">
    <property type="entry name" value="ET_Ferredoxin"/>
</dbReference>
<dbReference type="InterPro" id="IPR001080">
    <property type="entry name" value="3Fe4S_ferredoxin"/>
</dbReference>
<protein>
    <recommendedName>
        <fullName evidence="8">Ferredoxin</fullName>
    </recommendedName>
</protein>
<reference evidence="10 11" key="1">
    <citation type="submission" date="2019-10" db="EMBL/GenBank/DDBJ databases">
        <title>Genome sequencing of Lactobacillus manihotivorans.</title>
        <authorList>
            <person name="Kim K."/>
        </authorList>
    </citation>
    <scope>NUCLEOTIDE SEQUENCE [LARGE SCALE GENOMIC DNA]</scope>
    <source>
        <strain evidence="10 11">LM010</strain>
    </source>
</reference>
<keyword evidence="4 8" id="KW-0479">Metal-binding</keyword>
<keyword evidence="2 8" id="KW-0813">Transport</keyword>
<dbReference type="PANTHER" id="PTHR39163:SF1">
    <property type="entry name" value="FERREDOXIN"/>
    <property type="match status" value="1"/>
</dbReference>
<evidence type="ECO:0000313" key="10">
    <source>
        <dbReference type="EMBL" id="QFQ91276.1"/>
    </source>
</evidence>
<dbReference type="Gene3D" id="3.30.70.20">
    <property type="match status" value="1"/>
</dbReference>
<sequence length="83" mass="9157">MHPLYAQVDRDACIACGLCQMLAPELFDYDANGIASYTPDQNTGSISLTPAQAILFKKAFSRCPTGAIQHSDQPFEPKEKPRR</sequence>
<dbReference type="Proteomes" id="UP000388452">
    <property type="component" value="Chromosome"/>
</dbReference>
<dbReference type="SUPFAM" id="SSF54862">
    <property type="entry name" value="4Fe-4S ferredoxins"/>
    <property type="match status" value="1"/>
</dbReference>
<dbReference type="PROSITE" id="PS51379">
    <property type="entry name" value="4FE4S_FER_2"/>
    <property type="match status" value="1"/>
</dbReference>
<dbReference type="AlphaFoldDB" id="A0A5P8JQE8"/>
<evidence type="ECO:0000256" key="4">
    <source>
        <dbReference type="ARBA" id="ARBA00022723"/>
    </source>
</evidence>
<dbReference type="GO" id="GO:0005506">
    <property type="term" value="F:iron ion binding"/>
    <property type="evidence" value="ECO:0007669"/>
    <property type="project" value="UniProtKB-UniRule"/>
</dbReference>
<name>A0A5P8JQE8_9LACO</name>
<dbReference type="RefSeq" id="WP_054715194.1">
    <property type="nucleotide sequence ID" value="NZ_CP045068.1"/>
</dbReference>
<dbReference type="PANTHER" id="PTHR39163">
    <property type="entry name" value="FERREDOXIN"/>
    <property type="match status" value="1"/>
</dbReference>
<evidence type="ECO:0000256" key="8">
    <source>
        <dbReference type="RuleBase" id="RU368020"/>
    </source>
</evidence>
<keyword evidence="6 8" id="KW-0408">Iron</keyword>
<keyword evidence="3" id="KW-0004">4Fe-4S</keyword>
<evidence type="ECO:0000256" key="7">
    <source>
        <dbReference type="ARBA" id="ARBA00023014"/>
    </source>
</evidence>
<evidence type="ECO:0000256" key="1">
    <source>
        <dbReference type="ARBA" id="ARBA00001966"/>
    </source>
</evidence>
<keyword evidence="5 8" id="KW-0249">Electron transport</keyword>
<dbReference type="GO" id="GO:0051539">
    <property type="term" value="F:4 iron, 4 sulfur cluster binding"/>
    <property type="evidence" value="ECO:0007669"/>
    <property type="project" value="UniProtKB-KW"/>
</dbReference>
<evidence type="ECO:0000256" key="2">
    <source>
        <dbReference type="ARBA" id="ARBA00022448"/>
    </source>
</evidence>
<organism evidence="10 11">
    <name type="scientific">Lacticaseibacillus manihotivorans</name>
    <dbReference type="NCBI Taxonomy" id="88233"/>
    <lineage>
        <taxon>Bacteria</taxon>
        <taxon>Bacillati</taxon>
        <taxon>Bacillota</taxon>
        <taxon>Bacilli</taxon>
        <taxon>Lactobacillales</taxon>
        <taxon>Lactobacillaceae</taxon>
        <taxon>Lacticaseibacillus</taxon>
    </lineage>
</organism>
<dbReference type="Pfam" id="PF13370">
    <property type="entry name" value="Fer4_13"/>
    <property type="match status" value="1"/>
</dbReference>